<name>A0A699TWU2_TANCI</name>
<accession>A0A699TWU2</accession>
<protein>
    <submittedName>
        <fullName evidence="1">Uncharacterized protein</fullName>
    </submittedName>
</protein>
<comment type="caution">
    <text evidence="1">The sequence shown here is derived from an EMBL/GenBank/DDBJ whole genome shotgun (WGS) entry which is preliminary data.</text>
</comment>
<proteinExistence type="predicted"/>
<reference evidence="1" key="1">
    <citation type="journal article" date="2019" name="Sci. Rep.">
        <title>Draft genome of Tanacetum cinerariifolium, the natural source of mosquito coil.</title>
        <authorList>
            <person name="Yamashiro T."/>
            <person name="Shiraishi A."/>
            <person name="Satake H."/>
            <person name="Nakayama K."/>
        </authorList>
    </citation>
    <scope>NUCLEOTIDE SEQUENCE</scope>
</reference>
<evidence type="ECO:0000313" key="1">
    <source>
        <dbReference type="EMBL" id="GFD15372.1"/>
    </source>
</evidence>
<dbReference type="AlphaFoldDB" id="A0A699TWU2"/>
<gene>
    <name evidence="1" type="ORF">Tci_887341</name>
</gene>
<feature type="non-terminal residue" evidence="1">
    <location>
        <position position="1"/>
    </location>
</feature>
<organism evidence="1">
    <name type="scientific">Tanacetum cinerariifolium</name>
    <name type="common">Dalmatian daisy</name>
    <name type="synonym">Chrysanthemum cinerariifolium</name>
    <dbReference type="NCBI Taxonomy" id="118510"/>
    <lineage>
        <taxon>Eukaryota</taxon>
        <taxon>Viridiplantae</taxon>
        <taxon>Streptophyta</taxon>
        <taxon>Embryophyta</taxon>
        <taxon>Tracheophyta</taxon>
        <taxon>Spermatophyta</taxon>
        <taxon>Magnoliopsida</taxon>
        <taxon>eudicotyledons</taxon>
        <taxon>Gunneridae</taxon>
        <taxon>Pentapetalae</taxon>
        <taxon>asterids</taxon>
        <taxon>campanulids</taxon>
        <taxon>Asterales</taxon>
        <taxon>Asteraceae</taxon>
        <taxon>Asteroideae</taxon>
        <taxon>Anthemideae</taxon>
        <taxon>Anthemidinae</taxon>
        <taxon>Tanacetum</taxon>
    </lineage>
</organism>
<sequence>APSDISVGTYLMHVQRWQIVPRRSVLLARVIGKRLAGERP</sequence>
<dbReference type="EMBL" id="BKCJ011285972">
    <property type="protein sequence ID" value="GFD15372.1"/>
    <property type="molecule type" value="Genomic_DNA"/>
</dbReference>